<dbReference type="Pfam" id="PF00255">
    <property type="entry name" value="GSHPx"/>
    <property type="match status" value="1"/>
</dbReference>
<gene>
    <name evidence="6" type="ORF">SAMN05421831_108105</name>
</gene>
<feature type="active site" evidence="4">
    <location>
        <position position="41"/>
    </location>
</feature>
<dbReference type="Proteomes" id="UP000242999">
    <property type="component" value="Unassembled WGS sequence"/>
</dbReference>
<dbReference type="PANTHER" id="PTHR11592">
    <property type="entry name" value="GLUTATHIONE PEROXIDASE"/>
    <property type="match status" value="1"/>
</dbReference>
<organism evidence="6 7">
    <name type="scientific">Allopseudospirillum japonicum</name>
    <dbReference type="NCBI Taxonomy" id="64971"/>
    <lineage>
        <taxon>Bacteria</taxon>
        <taxon>Pseudomonadati</taxon>
        <taxon>Pseudomonadota</taxon>
        <taxon>Gammaproteobacteria</taxon>
        <taxon>Oceanospirillales</taxon>
        <taxon>Oceanospirillaceae</taxon>
        <taxon>Allopseudospirillum</taxon>
    </lineage>
</organism>
<keyword evidence="3 5" id="KW-0560">Oxidoreductase</keyword>
<evidence type="ECO:0000256" key="4">
    <source>
        <dbReference type="PIRSR" id="PIRSR000303-1"/>
    </source>
</evidence>
<dbReference type="Gene3D" id="3.40.30.10">
    <property type="entry name" value="Glutaredoxin"/>
    <property type="match status" value="1"/>
</dbReference>
<dbReference type="GO" id="GO:0034599">
    <property type="term" value="P:cellular response to oxidative stress"/>
    <property type="evidence" value="ECO:0007669"/>
    <property type="project" value="TreeGrafter"/>
</dbReference>
<dbReference type="RefSeq" id="WP_245710616.1">
    <property type="nucleotide sequence ID" value="NZ_FNYH01000008.1"/>
</dbReference>
<dbReference type="GO" id="GO:0004601">
    <property type="term" value="F:peroxidase activity"/>
    <property type="evidence" value="ECO:0007669"/>
    <property type="project" value="UniProtKB-KW"/>
</dbReference>
<evidence type="ECO:0000256" key="2">
    <source>
        <dbReference type="ARBA" id="ARBA00022559"/>
    </source>
</evidence>
<accession>A0A1H6SW47</accession>
<keyword evidence="7" id="KW-1185">Reference proteome</keyword>
<dbReference type="InterPro" id="IPR000889">
    <property type="entry name" value="Glutathione_peroxidase"/>
</dbReference>
<name>A0A1H6SW47_9GAMM</name>
<dbReference type="PANTHER" id="PTHR11592:SF44">
    <property type="entry name" value="GLUTATHIONE PEROXIDASE"/>
    <property type="match status" value="1"/>
</dbReference>
<evidence type="ECO:0000313" key="6">
    <source>
        <dbReference type="EMBL" id="SEI72179.1"/>
    </source>
</evidence>
<dbReference type="AlphaFoldDB" id="A0A1H6SW47"/>
<protein>
    <recommendedName>
        <fullName evidence="5">Glutathione peroxidase</fullName>
    </recommendedName>
</protein>
<dbReference type="PROSITE" id="PS51355">
    <property type="entry name" value="GLUTATHIONE_PEROXID_3"/>
    <property type="match status" value="1"/>
</dbReference>
<evidence type="ECO:0000256" key="5">
    <source>
        <dbReference type="RuleBase" id="RU000499"/>
    </source>
</evidence>
<sequence>MTTSCPLMLQSTQGRLHSSESLDLCQFAGQPLLIVNTASHCGFTKQFQGLESLHQKYGPQGLVVLGFPSNDFFQEAQSEEKIAEVCLLNFGVSFSMFKPTHVRRSDLNPVFQTLFEQGAPRPRWNFNKYLVDAQGHFVQHFGATTPPDKASFIRAIENLLEPSTTQTTSN</sequence>
<dbReference type="EMBL" id="FNYH01000008">
    <property type="protein sequence ID" value="SEI72179.1"/>
    <property type="molecule type" value="Genomic_DNA"/>
</dbReference>
<evidence type="ECO:0000256" key="3">
    <source>
        <dbReference type="ARBA" id="ARBA00023002"/>
    </source>
</evidence>
<dbReference type="SUPFAM" id="SSF52833">
    <property type="entry name" value="Thioredoxin-like"/>
    <property type="match status" value="1"/>
</dbReference>
<dbReference type="PIRSF" id="PIRSF000303">
    <property type="entry name" value="Glutathion_perox"/>
    <property type="match status" value="1"/>
</dbReference>
<proteinExistence type="inferred from homology"/>
<dbReference type="STRING" id="64971.SAMN05421831_108105"/>
<reference evidence="7" key="1">
    <citation type="submission" date="2016-10" db="EMBL/GenBank/DDBJ databases">
        <authorList>
            <person name="Varghese N."/>
            <person name="Submissions S."/>
        </authorList>
    </citation>
    <scope>NUCLEOTIDE SEQUENCE [LARGE SCALE GENOMIC DNA]</scope>
    <source>
        <strain evidence="7">DSM 7165</strain>
    </source>
</reference>
<evidence type="ECO:0000313" key="7">
    <source>
        <dbReference type="Proteomes" id="UP000242999"/>
    </source>
</evidence>
<keyword evidence="2 5" id="KW-0575">Peroxidase</keyword>
<dbReference type="CDD" id="cd00340">
    <property type="entry name" value="GSH_Peroxidase"/>
    <property type="match status" value="1"/>
</dbReference>
<comment type="similarity">
    <text evidence="1 5">Belongs to the glutathione peroxidase family.</text>
</comment>
<dbReference type="InterPro" id="IPR029759">
    <property type="entry name" value="GPX_AS"/>
</dbReference>
<dbReference type="PROSITE" id="PS00460">
    <property type="entry name" value="GLUTATHIONE_PEROXID_1"/>
    <property type="match status" value="1"/>
</dbReference>
<dbReference type="InterPro" id="IPR036249">
    <property type="entry name" value="Thioredoxin-like_sf"/>
</dbReference>
<dbReference type="PRINTS" id="PR01011">
    <property type="entry name" value="GLUTPROXDASE"/>
</dbReference>
<evidence type="ECO:0000256" key="1">
    <source>
        <dbReference type="ARBA" id="ARBA00006926"/>
    </source>
</evidence>